<evidence type="ECO:0000259" key="2">
    <source>
        <dbReference type="Pfam" id="PF03732"/>
    </source>
</evidence>
<feature type="compositionally biased region" description="Basic and acidic residues" evidence="1">
    <location>
        <begin position="289"/>
        <end position="298"/>
    </location>
</feature>
<organism evidence="3">
    <name type="scientific">Sesamum latifolium</name>
    <dbReference type="NCBI Taxonomy" id="2727402"/>
    <lineage>
        <taxon>Eukaryota</taxon>
        <taxon>Viridiplantae</taxon>
        <taxon>Streptophyta</taxon>
        <taxon>Embryophyta</taxon>
        <taxon>Tracheophyta</taxon>
        <taxon>Spermatophyta</taxon>
        <taxon>Magnoliopsida</taxon>
        <taxon>eudicotyledons</taxon>
        <taxon>Gunneridae</taxon>
        <taxon>Pentapetalae</taxon>
        <taxon>asterids</taxon>
        <taxon>lamiids</taxon>
        <taxon>Lamiales</taxon>
        <taxon>Pedaliaceae</taxon>
        <taxon>Sesamum</taxon>
    </lineage>
</organism>
<dbReference type="InterPro" id="IPR005162">
    <property type="entry name" value="Retrotrans_gag_dom"/>
</dbReference>
<dbReference type="EMBL" id="JACGWN010000003">
    <property type="protein sequence ID" value="KAL0456008.1"/>
    <property type="molecule type" value="Genomic_DNA"/>
</dbReference>
<sequence>MGPRRGAVTRSSSSAANMAGQEPESPKQAASPSGQAAIPEEETSRWAETVMSLEVKVFALEAEITGLSPELEDCQQVIREWAGAFGGGGIADMRRDMEQMSIQIGLLQRAVSNTPVVAHDVGARLWIPEPKAYSGARDAKEVENFLFDMEQYFLAANIEDETRKVSTVIMYLTGDAKLWWRTKYSEIQANQVRLDTWALLREAIRVQFFPENVEYNARRALRKLEHTGSMQDYVKAFSALMLDIRDMSEKDKLFTFMEGLKPWARVELQRQRVTDLGSAMTEAERLIDFASETRRDRQTTPSPVQNKAGGAKSFRSNSNRGGGDRKPHAQSGSQGSSSRSKPQENRQGAPQRSTGCFLCDGPHRYRDCPKKQLMNALATFTDKASPAKSVEPQASASGVNDPEEDEDNLGAISQWCNTLSHKVAAKKTVPPRVGKTAPALTGSQPEDEAKPQNLRKNGLIFVDVKIHGKPIRAMIDTGATHNYLASAEVERLGLVLEKGVGRVKAINSAAQPIAGVAKSVLIKVGAYEGKTNLSVVVMDDYKLILGLDFLRDTRTAVLPHGFFDDDGDQTLCYPHTGRRTGREICRPCSLRRGASGASHPICAPFVLMR</sequence>
<dbReference type="AlphaFoldDB" id="A0AAW2XQV8"/>
<reference evidence="3" key="2">
    <citation type="journal article" date="2024" name="Plant">
        <title>Genomic evolution and insights into agronomic trait innovations of Sesamum species.</title>
        <authorList>
            <person name="Miao H."/>
            <person name="Wang L."/>
            <person name="Qu L."/>
            <person name="Liu H."/>
            <person name="Sun Y."/>
            <person name="Le M."/>
            <person name="Wang Q."/>
            <person name="Wei S."/>
            <person name="Zheng Y."/>
            <person name="Lin W."/>
            <person name="Duan Y."/>
            <person name="Cao H."/>
            <person name="Xiong S."/>
            <person name="Wang X."/>
            <person name="Wei L."/>
            <person name="Li C."/>
            <person name="Ma Q."/>
            <person name="Ju M."/>
            <person name="Zhao R."/>
            <person name="Li G."/>
            <person name="Mu C."/>
            <person name="Tian Q."/>
            <person name="Mei H."/>
            <person name="Zhang T."/>
            <person name="Gao T."/>
            <person name="Zhang H."/>
        </authorList>
    </citation>
    <scope>NUCLEOTIDE SEQUENCE</scope>
    <source>
        <strain evidence="3">KEN1</strain>
    </source>
</reference>
<feature type="domain" description="Retrotransposon gag" evidence="2">
    <location>
        <begin position="168"/>
        <end position="262"/>
    </location>
</feature>
<feature type="compositionally biased region" description="Low complexity" evidence="1">
    <location>
        <begin position="330"/>
        <end position="340"/>
    </location>
</feature>
<dbReference type="PANTHER" id="PTHR15503:SF45">
    <property type="entry name" value="RNA-DIRECTED DNA POLYMERASE HOMOLOG"/>
    <property type="match status" value="1"/>
</dbReference>
<dbReference type="Gene3D" id="2.40.70.10">
    <property type="entry name" value="Acid Proteases"/>
    <property type="match status" value="1"/>
</dbReference>
<feature type="region of interest" description="Disordered" evidence="1">
    <location>
        <begin position="289"/>
        <end position="359"/>
    </location>
</feature>
<dbReference type="PROSITE" id="PS00141">
    <property type="entry name" value="ASP_PROTEASE"/>
    <property type="match status" value="1"/>
</dbReference>
<protein>
    <recommendedName>
        <fullName evidence="2">Retrotransposon gag domain-containing protein</fullName>
    </recommendedName>
</protein>
<gene>
    <name evidence="3" type="ORF">Slati_0940000</name>
</gene>
<dbReference type="PANTHER" id="PTHR15503">
    <property type="entry name" value="LDOC1 RELATED"/>
    <property type="match status" value="1"/>
</dbReference>
<dbReference type="GO" id="GO:0006508">
    <property type="term" value="P:proteolysis"/>
    <property type="evidence" value="ECO:0007669"/>
    <property type="project" value="InterPro"/>
</dbReference>
<dbReference type="CDD" id="cd00303">
    <property type="entry name" value="retropepsin_like"/>
    <property type="match status" value="1"/>
</dbReference>
<dbReference type="InterPro" id="IPR021109">
    <property type="entry name" value="Peptidase_aspartic_dom_sf"/>
</dbReference>
<reference evidence="3" key="1">
    <citation type="submission" date="2020-06" db="EMBL/GenBank/DDBJ databases">
        <authorList>
            <person name="Li T."/>
            <person name="Hu X."/>
            <person name="Zhang T."/>
            <person name="Song X."/>
            <person name="Zhang H."/>
            <person name="Dai N."/>
            <person name="Sheng W."/>
            <person name="Hou X."/>
            <person name="Wei L."/>
        </authorList>
    </citation>
    <scope>NUCLEOTIDE SEQUENCE</scope>
    <source>
        <strain evidence="3">KEN1</strain>
        <tissue evidence="3">Leaf</tissue>
    </source>
</reference>
<comment type="caution">
    <text evidence="3">The sequence shown here is derived from an EMBL/GenBank/DDBJ whole genome shotgun (WGS) entry which is preliminary data.</text>
</comment>
<dbReference type="GO" id="GO:0004190">
    <property type="term" value="F:aspartic-type endopeptidase activity"/>
    <property type="evidence" value="ECO:0007669"/>
    <property type="project" value="InterPro"/>
</dbReference>
<accession>A0AAW2XQV8</accession>
<dbReference type="InterPro" id="IPR032567">
    <property type="entry name" value="RTL1-rel"/>
</dbReference>
<name>A0AAW2XQV8_9LAMI</name>
<feature type="region of interest" description="Disordered" evidence="1">
    <location>
        <begin position="431"/>
        <end position="452"/>
    </location>
</feature>
<proteinExistence type="predicted"/>
<dbReference type="Pfam" id="PF13975">
    <property type="entry name" value="gag-asp_proteas"/>
    <property type="match status" value="1"/>
</dbReference>
<feature type="region of interest" description="Disordered" evidence="1">
    <location>
        <begin position="383"/>
        <end position="406"/>
    </location>
</feature>
<dbReference type="Pfam" id="PF03732">
    <property type="entry name" value="Retrotrans_gag"/>
    <property type="match status" value="1"/>
</dbReference>
<evidence type="ECO:0000256" key="1">
    <source>
        <dbReference type="SAM" id="MobiDB-lite"/>
    </source>
</evidence>
<feature type="region of interest" description="Disordered" evidence="1">
    <location>
        <begin position="1"/>
        <end position="42"/>
    </location>
</feature>
<evidence type="ECO:0000313" key="3">
    <source>
        <dbReference type="EMBL" id="KAL0456008.1"/>
    </source>
</evidence>
<feature type="compositionally biased region" description="Polar residues" evidence="1">
    <location>
        <begin position="345"/>
        <end position="354"/>
    </location>
</feature>
<dbReference type="InterPro" id="IPR001969">
    <property type="entry name" value="Aspartic_peptidase_AS"/>
</dbReference>
<dbReference type="SUPFAM" id="SSF50630">
    <property type="entry name" value="Acid proteases"/>
    <property type="match status" value="1"/>
</dbReference>